<name>A0ABU7R6A1_9FLAO</name>
<sequence length="200" mass="23224">MLNIFNAINSYIKSIIGLESHISLSSEVMMDIFTKLEKEEFTKNTLLVKPGYICKHVYFIEKGAARIFYYKDEKDVTDGFSYDQKLLVSIISFIRQVPDKRGIELLDDSVIWKLSYSDLEQLSNKNTEIQQLYRLAMSSLLISTQSRVDKMLFQSADERYEDFVKSYPKAYDFLTLGMIASFLGITQETLSRIRSKNNLQ</sequence>
<dbReference type="InterPro" id="IPR014710">
    <property type="entry name" value="RmlC-like_jellyroll"/>
</dbReference>
<evidence type="ECO:0000313" key="2">
    <source>
        <dbReference type="EMBL" id="MEE6130324.1"/>
    </source>
</evidence>
<dbReference type="SMART" id="SM00100">
    <property type="entry name" value="cNMP"/>
    <property type="match status" value="1"/>
</dbReference>
<dbReference type="InterPro" id="IPR000595">
    <property type="entry name" value="cNMP-bd_dom"/>
</dbReference>
<organism evidence="2 3">
    <name type="scientific">Chryseobacterium arthrosphaerae</name>
    <dbReference type="NCBI Taxonomy" id="651561"/>
    <lineage>
        <taxon>Bacteria</taxon>
        <taxon>Pseudomonadati</taxon>
        <taxon>Bacteroidota</taxon>
        <taxon>Flavobacteriia</taxon>
        <taxon>Flavobacteriales</taxon>
        <taxon>Weeksellaceae</taxon>
        <taxon>Chryseobacterium group</taxon>
        <taxon>Chryseobacterium</taxon>
    </lineage>
</organism>
<evidence type="ECO:0000313" key="3">
    <source>
        <dbReference type="Proteomes" id="UP001350005"/>
    </source>
</evidence>
<accession>A0ABU7R6A1</accession>
<dbReference type="RefSeq" id="WP_241311342.1">
    <property type="nucleotide sequence ID" value="NZ_JAKYXJ010000016.1"/>
</dbReference>
<proteinExistence type="predicted"/>
<reference evidence="2 3" key="1">
    <citation type="submission" date="2024-01" db="EMBL/GenBank/DDBJ databases">
        <title>Whole genome of Chryseobacterium arthrosphaerae NNCa 2741.</title>
        <authorList>
            <person name="Boriskina E.V."/>
            <person name="Gordinskaya N.A."/>
            <person name="Kropotov V.S."/>
            <person name="Alekseeva A.E."/>
            <person name="Makhova M.A."/>
            <person name="Kryazhev D.V."/>
            <person name="Shkurkina I.S."/>
        </authorList>
    </citation>
    <scope>NUCLEOTIDE SEQUENCE [LARGE SCALE GENOMIC DNA]</scope>
    <source>
        <strain evidence="2 3">NNCa 2741</strain>
    </source>
</reference>
<dbReference type="Gene3D" id="2.60.120.10">
    <property type="entry name" value="Jelly Rolls"/>
    <property type="match status" value="1"/>
</dbReference>
<dbReference type="EMBL" id="JAZGJU010000090">
    <property type="protein sequence ID" value="MEE6130324.1"/>
    <property type="molecule type" value="Genomic_DNA"/>
</dbReference>
<dbReference type="InterPro" id="IPR018490">
    <property type="entry name" value="cNMP-bd_dom_sf"/>
</dbReference>
<feature type="domain" description="Cyclic nucleotide-binding" evidence="1">
    <location>
        <begin position="23"/>
        <end position="131"/>
    </location>
</feature>
<keyword evidence="3" id="KW-1185">Reference proteome</keyword>
<evidence type="ECO:0000259" key="1">
    <source>
        <dbReference type="PROSITE" id="PS50042"/>
    </source>
</evidence>
<dbReference type="Proteomes" id="UP001350005">
    <property type="component" value="Unassembled WGS sequence"/>
</dbReference>
<dbReference type="SUPFAM" id="SSF51206">
    <property type="entry name" value="cAMP-binding domain-like"/>
    <property type="match status" value="1"/>
</dbReference>
<comment type="caution">
    <text evidence="2">The sequence shown here is derived from an EMBL/GenBank/DDBJ whole genome shotgun (WGS) entry which is preliminary data.</text>
</comment>
<dbReference type="PROSITE" id="PS50042">
    <property type="entry name" value="CNMP_BINDING_3"/>
    <property type="match status" value="1"/>
</dbReference>
<dbReference type="Pfam" id="PF00027">
    <property type="entry name" value="cNMP_binding"/>
    <property type="match status" value="1"/>
</dbReference>
<protein>
    <submittedName>
        <fullName evidence="2">Crp/Fnr family transcriptional regulator</fullName>
    </submittedName>
</protein>
<gene>
    <name evidence="2" type="ORF">V2E39_23190</name>
</gene>